<keyword evidence="5 9" id="KW-0812">Transmembrane</keyword>
<evidence type="ECO:0000313" key="12">
    <source>
        <dbReference type="EMBL" id="KEQ58266.1"/>
    </source>
</evidence>
<keyword evidence="7 9" id="KW-0496">Mitochondrion</keyword>
<organism evidence="12 13">
    <name type="scientific">Aureobasidium melanogenum (strain CBS 110374)</name>
    <name type="common">Aureobasidium pullulans var. melanogenum</name>
    <dbReference type="NCBI Taxonomy" id="1043003"/>
    <lineage>
        <taxon>Eukaryota</taxon>
        <taxon>Fungi</taxon>
        <taxon>Dikarya</taxon>
        <taxon>Ascomycota</taxon>
        <taxon>Pezizomycotina</taxon>
        <taxon>Dothideomycetes</taxon>
        <taxon>Dothideomycetidae</taxon>
        <taxon>Dothideales</taxon>
        <taxon>Saccotheciaceae</taxon>
        <taxon>Aureobasidium</taxon>
    </lineage>
</organism>
<keyword evidence="6 9" id="KW-1133">Transmembrane helix</keyword>
<comment type="subunit">
    <text evidence="4 9">Component of 250-400 kDa complexes called cytochrome oxidase assembly intermediates or COA complexes.</text>
</comment>
<evidence type="ECO:0000256" key="6">
    <source>
        <dbReference type="ARBA" id="ARBA00022989"/>
    </source>
</evidence>
<evidence type="ECO:0000256" key="10">
    <source>
        <dbReference type="SAM" id="MobiDB-lite"/>
    </source>
</evidence>
<feature type="compositionally biased region" description="Polar residues" evidence="10">
    <location>
        <begin position="77"/>
        <end position="87"/>
    </location>
</feature>
<dbReference type="GO" id="GO:0033617">
    <property type="term" value="P:mitochondrial respiratory chain complex IV assembly"/>
    <property type="evidence" value="ECO:0007669"/>
    <property type="project" value="UniProtKB-UniRule"/>
</dbReference>
<dbReference type="EMBL" id="KL584857">
    <property type="protein sequence ID" value="KEQ58266.1"/>
    <property type="molecule type" value="Genomic_DNA"/>
</dbReference>
<feature type="domain" description="Cytochrome c oxidase assembly factor 3 mitochondrial coiled-coil" evidence="11">
    <location>
        <begin position="22"/>
        <end position="62"/>
    </location>
</feature>
<evidence type="ECO:0000256" key="9">
    <source>
        <dbReference type="RuleBase" id="RU367056"/>
    </source>
</evidence>
<dbReference type="InterPro" id="IPR018628">
    <property type="entry name" value="Coa3_CC"/>
</dbReference>
<evidence type="ECO:0000256" key="3">
    <source>
        <dbReference type="ARBA" id="ARBA00007035"/>
    </source>
</evidence>
<dbReference type="RefSeq" id="XP_040875289.1">
    <property type="nucleotide sequence ID" value="XM_041027111.1"/>
</dbReference>
<dbReference type="Proteomes" id="UP000030672">
    <property type="component" value="Unassembled WGS sequence"/>
</dbReference>
<dbReference type="PANTHER" id="PTHR15642">
    <property type="entry name" value="CYTOCHROME C OXIDASE ASSEMBLY FACTOR 3, MITOCHONDRIAL"/>
    <property type="match status" value="1"/>
</dbReference>
<evidence type="ECO:0000256" key="8">
    <source>
        <dbReference type="ARBA" id="ARBA00023136"/>
    </source>
</evidence>
<evidence type="ECO:0000259" key="11">
    <source>
        <dbReference type="Pfam" id="PF09813"/>
    </source>
</evidence>
<evidence type="ECO:0000256" key="1">
    <source>
        <dbReference type="ARBA" id="ARBA00003064"/>
    </source>
</evidence>
<sequence>MPIGKIPQSSYYDKYNRPTAALYRARQPYIVKNALTGLAIFGFAIGVYSFTIRAVAQDEFEDVIVPDAPATPGHAPHTSNVRQAAPK</sequence>
<dbReference type="STRING" id="1043003.A0A074W6S5"/>
<keyword evidence="9" id="KW-0999">Mitochondrion inner membrane</keyword>
<dbReference type="Pfam" id="PF09813">
    <property type="entry name" value="Coa3_cc"/>
    <property type="match status" value="1"/>
</dbReference>
<feature type="transmembrane region" description="Helical" evidence="9">
    <location>
        <begin position="34"/>
        <end position="56"/>
    </location>
</feature>
<evidence type="ECO:0000313" key="13">
    <source>
        <dbReference type="Proteomes" id="UP000030672"/>
    </source>
</evidence>
<keyword evidence="13" id="KW-1185">Reference proteome</keyword>
<comment type="function">
    <text evidence="1 9">Required for assembly of cytochrome c oxidase (complex IV).</text>
</comment>
<dbReference type="HOGENOM" id="CLU_153999_2_1_1"/>
<evidence type="ECO:0000256" key="5">
    <source>
        <dbReference type="ARBA" id="ARBA00022692"/>
    </source>
</evidence>
<evidence type="ECO:0000256" key="4">
    <source>
        <dbReference type="ARBA" id="ARBA00011351"/>
    </source>
</evidence>
<keyword evidence="8 9" id="KW-0472">Membrane</keyword>
<comment type="subcellular location">
    <subcellularLocation>
        <location evidence="2">Mitochondrion membrane</location>
        <topology evidence="2">Single-pass membrane protein</topology>
    </subcellularLocation>
</comment>
<gene>
    <name evidence="12" type="ORF">M437DRAFT_79130</name>
</gene>
<name>A0A074W6S5_AURM1</name>
<proteinExistence type="inferred from homology"/>
<evidence type="ECO:0000256" key="7">
    <source>
        <dbReference type="ARBA" id="ARBA00023128"/>
    </source>
</evidence>
<dbReference type="GO" id="GO:0005743">
    <property type="term" value="C:mitochondrial inner membrane"/>
    <property type="evidence" value="ECO:0007669"/>
    <property type="project" value="UniProtKB-UniRule"/>
</dbReference>
<dbReference type="AlphaFoldDB" id="A0A074W6S5"/>
<evidence type="ECO:0000256" key="2">
    <source>
        <dbReference type="ARBA" id="ARBA00004304"/>
    </source>
</evidence>
<dbReference type="InterPro" id="IPR041752">
    <property type="entry name" value="Coa3"/>
</dbReference>
<accession>A0A074W6S5</accession>
<dbReference type="GeneID" id="63920484"/>
<feature type="region of interest" description="Disordered" evidence="10">
    <location>
        <begin position="67"/>
        <end position="87"/>
    </location>
</feature>
<dbReference type="PANTHER" id="PTHR15642:SF3">
    <property type="entry name" value="CYTOCHROME C OXIDASE ASSEMBLY FACTOR 3 HOMOLOG, MITOCHONDRIAL"/>
    <property type="match status" value="1"/>
</dbReference>
<protein>
    <recommendedName>
        <fullName evidence="9">Cytochrome c oxidase assembly factor 3</fullName>
    </recommendedName>
</protein>
<comment type="similarity">
    <text evidence="3 9">Belongs to the COA3 family.</text>
</comment>
<reference evidence="12 13" key="1">
    <citation type="journal article" date="2014" name="BMC Genomics">
        <title>Genome sequencing of four Aureobasidium pullulans varieties: biotechnological potential, stress tolerance, and description of new species.</title>
        <authorList>
            <person name="Gostin Ar C."/>
            <person name="Ohm R.A."/>
            <person name="Kogej T."/>
            <person name="Sonjak S."/>
            <person name="Turk M."/>
            <person name="Zajc J."/>
            <person name="Zalar P."/>
            <person name="Grube M."/>
            <person name="Sun H."/>
            <person name="Han J."/>
            <person name="Sharma A."/>
            <person name="Chiniquy J."/>
            <person name="Ngan C.Y."/>
            <person name="Lipzen A."/>
            <person name="Barry K."/>
            <person name="Grigoriev I.V."/>
            <person name="Gunde-Cimerman N."/>
        </authorList>
    </citation>
    <scope>NUCLEOTIDE SEQUENCE [LARGE SCALE GENOMIC DNA]</scope>
    <source>
        <strain evidence="12 13">CBS 110374</strain>
    </source>
</reference>